<evidence type="ECO:0000256" key="6">
    <source>
        <dbReference type="RuleBase" id="RU000461"/>
    </source>
</evidence>
<feature type="transmembrane region" description="Helical" evidence="7">
    <location>
        <begin position="20"/>
        <end position="38"/>
    </location>
</feature>
<keyword evidence="3 5" id="KW-0408">Iron</keyword>
<dbReference type="GO" id="GO:0006082">
    <property type="term" value="P:organic acid metabolic process"/>
    <property type="evidence" value="ECO:0007669"/>
    <property type="project" value="TreeGrafter"/>
</dbReference>
<name>A0A016W1S5_9BILA</name>
<evidence type="ECO:0000313" key="9">
    <source>
        <dbReference type="Proteomes" id="UP000024635"/>
    </source>
</evidence>
<dbReference type="InterPro" id="IPR002401">
    <property type="entry name" value="Cyt_P450_E_grp-I"/>
</dbReference>
<dbReference type="PANTHER" id="PTHR24300">
    <property type="entry name" value="CYTOCHROME P450 508A4-RELATED"/>
    <property type="match status" value="1"/>
</dbReference>
<dbReference type="InterPro" id="IPR017972">
    <property type="entry name" value="Cyt_P450_CS"/>
</dbReference>
<dbReference type="AlphaFoldDB" id="A0A016W1S5"/>
<organism evidence="8 9">
    <name type="scientific">Ancylostoma ceylanicum</name>
    <dbReference type="NCBI Taxonomy" id="53326"/>
    <lineage>
        <taxon>Eukaryota</taxon>
        <taxon>Metazoa</taxon>
        <taxon>Ecdysozoa</taxon>
        <taxon>Nematoda</taxon>
        <taxon>Chromadorea</taxon>
        <taxon>Rhabditida</taxon>
        <taxon>Rhabditina</taxon>
        <taxon>Rhabditomorpha</taxon>
        <taxon>Strongyloidea</taxon>
        <taxon>Ancylostomatidae</taxon>
        <taxon>Ancylostomatinae</taxon>
        <taxon>Ancylostoma</taxon>
    </lineage>
</organism>
<dbReference type="OrthoDB" id="5836879at2759"/>
<evidence type="ECO:0008006" key="10">
    <source>
        <dbReference type="Google" id="ProtNLM"/>
    </source>
</evidence>
<dbReference type="STRING" id="53326.A0A016W1S5"/>
<comment type="caution">
    <text evidence="8">The sequence shown here is derived from an EMBL/GenBank/DDBJ whole genome shotgun (WGS) entry which is preliminary data.</text>
</comment>
<feature type="binding site" description="axial binding residue" evidence="5">
    <location>
        <position position="456"/>
    </location>
    <ligand>
        <name>heme</name>
        <dbReference type="ChEBI" id="CHEBI:30413"/>
    </ligand>
    <ligandPart>
        <name>Fe</name>
        <dbReference type="ChEBI" id="CHEBI:18248"/>
    </ligandPart>
</feature>
<keyword evidence="7" id="KW-0472">Membrane</keyword>
<keyword evidence="5 6" id="KW-0349">Heme</keyword>
<dbReference type="GO" id="GO:0020037">
    <property type="term" value="F:heme binding"/>
    <property type="evidence" value="ECO:0007669"/>
    <property type="project" value="InterPro"/>
</dbReference>
<protein>
    <recommendedName>
        <fullName evidence="10">Unspecific monooxygenase</fullName>
    </recommendedName>
</protein>
<keyword evidence="7" id="KW-0812">Transmembrane</keyword>
<keyword evidence="7" id="KW-1133">Transmembrane helix</keyword>
<comment type="cofactor">
    <cofactor evidence="5">
        <name>heme</name>
        <dbReference type="ChEBI" id="CHEBI:30413"/>
    </cofactor>
</comment>
<evidence type="ECO:0000256" key="4">
    <source>
        <dbReference type="ARBA" id="ARBA00023033"/>
    </source>
</evidence>
<evidence type="ECO:0000313" key="8">
    <source>
        <dbReference type="EMBL" id="EYC33242.1"/>
    </source>
</evidence>
<sequence>MYSELQKTVDKVLPHNPPVMGPIEVLLLLALLIFLLCYNINRLLGLPPGPTPWPVVGNILRMPMVGIDKRMMELKRQYGDVFTLWLPYPTVIISGHEALKRTVIRDGEMYAGRPDTYVMVLLVQGNYGLMFEENEWYRSQRRFTLHTLKNLGVGKDSIKDTITMLSHRTVDLLRKTNGEAIELKPYLTNAVGNVINQLAFGFVRPHEDKEIIRFQFLLNEVFEHFNEPKMLLLDACPFLRHFDRLLGFGIETTLHGNDAILEFIQKQFDEHKKVINYDQEPTNYLDAYLHELHRREKEGIKDEFTEKQCVVAIYDLYSAGLETIVITLRFCFLYILNYPHIQQKIHSEIDEAIGRERDVTMDDQKILPYTCAFLQEVYRVGYVLYVNFLRITMENVNCEGYKLRQGTRVIPQYQSVHMDESIYPRAELIIPERHLKDGQFVKDDRITGFSIGKRACLGENLARMEVFMFFTSLMQKFHFEPETLCPPEIKLLTSTLRAPLPYKIRAIERSTGSY</sequence>
<dbReference type="FunFam" id="1.10.630.10:FF:000125">
    <property type="entry name" value="Probable cytochrome P450 CYP36A1"/>
    <property type="match status" value="1"/>
</dbReference>
<keyword evidence="6" id="KW-0560">Oxidoreductase</keyword>
<accession>A0A016W1S5</accession>
<dbReference type="Pfam" id="PF00067">
    <property type="entry name" value="p450"/>
    <property type="match status" value="1"/>
</dbReference>
<dbReference type="PANTHER" id="PTHR24300:SF338">
    <property type="entry name" value="CYTOCHROME P450 CYP36A1-RELATED"/>
    <property type="match status" value="1"/>
</dbReference>
<evidence type="ECO:0000256" key="1">
    <source>
        <dbReference type="ARBA" id="ARBA00010617"/>
    </source>
</evidence>
<reference evidence="9" key="1">
    <citation type="journal article" date="2015" name="Nat. Genet.">
        <title>The genome and transcriptome of the zoonotic hookworm Ancylostoma ceylanicum identify infection-specific gene families.</title>
        <authorList>
            <person name="Schwarz E.M."/>
            <person name="Hu Y."/>
            <person name="Antoshechkin I."/>
            <person name="Miller M.M."/>
            <person name="Sternberg P.W."/>
            <person name="Aroian R.V."/>
        </authorList>
    </citation>
    <scope>NUCLEOTIDE SEQUENCE</scope>
    <source>
        <strain evidence="9">HY135</strain>
    </source>
</reference>
<dbReference type="GO" id="GO:0016712">
    <property type="term" value="F:oxidoreductase activity, acting on paired donors, with incorporation or reduction of molecular oxygen, reduced flavin or flavoprotein as one donor, and incorporation of one atom of oxygen"/>
    <property type="evidence" value="ECO:0007669"/>
    <property type="project" value="TreeGrafter"/>
</dbReference>
<keyword evidence="4 6" id="KW-0503">Monooxygenase</keyword>
<dbReference type="PRINTS" id="PR00463">
    <property type="entry name" value="EP450I"/>
</dbReference>
<dbReference type="GO" id="GO:0005506">
    <property type="term" value="F:iron ion binding"/>
    <property type="evidence" value="ECO:0007669"/>
    <property type="project" value="InterPro"/>
</dbReference>
<dbReference type="EMBL" id="JARK01001338">
    <property type="protein sequence ID" value="EYC33242.1"/>
    <property type="molecule type" value="Genomic_DNA"/>
</dbReference>
<dbReference type="InterPro" id="IPR001128">
    <property type="entry name" value="Cyt_P450"/>
</dbReference>
<evidence type="ECO:0000256" key="7">
    <source>
        <dbReference type="SAM" id="Phobius"/>
    </source>
</evidence>
<dbReference type="GO" id="GO:0006805">
    <property type="term" value="P:xenobiotic metabolic process"/>
    <property type="evidence" value="ECO:0007669"/>
    <property type="project" value="TreeGrafter"/>
</dbReference>
<evidence type="ECO:0000256" key="2">
    <source>
        <dbReference type="ARBA" id="ARBA00022723"/>
    </source>
</evidence>
<dbReference type="PRINTS" id="PR00385">
    <property type="entry name" value="P450"/>
</dbReference>
<dbReference type="Gene3D" id="1.10.630.10">
    <property type="entry name" value="Cytochrome P450"/>
    <property type="match status" value="1"/>
</dbReference>
<keyword evidence="9" id="KW-1185">Reference proteome</keyword>
<keyword evidence="2 5" id="KW-0479">Metal-binding</keyword>
<dbReference type="PROSITE" id="PS00086">
    <property type="entry name" value="CYTOCHROME_P450"/>
    <property type="match status" value="1"/>
</dbReference>
<proteinExistence type="inferred from homology"/>
<gene>
    <name evidence="8" type="primary">Acey_s0002.g682</name>
    <name evidence="8" type="ORF">Y032_0002g682</name>
</gene>
<dbReference type="InterPro" id="IPR036396">
    <property type="entry name" value="Cyt_P450_sf"/>
</dbReference>
<evidence type="ECO:0000256" key="3">
    <source>
        <dbReference type="ARBA" id="ARBA00023004"/>
    </source>
</evidence>
<dbReference type="InterPro" id="IPR050182">
    <property type="entry name" value="Cytochrome_P450_fam2"/>
</dbReference>
<dbReference type="GO" id="GO:0005737">
    <property type="term" value="C:cytoplasm"/>
    <property type="evidence" value="ECO:0007669"/>
    <property type="project" value="TreeGrafter"/>
</dbReference>
<evidence type="ECO:0000256" key="5">
    <source>
        <dbReference type="PIRSR" id="PIRSR602401-1"/>
    </source>
</evidence>
<dbReference type="Proteomes" id="UP000024635">
    <property type="component" value="Unassembled WGS sequence"/>
</dbReference>
<dbReference type="SUPFAM" id="SSF48264">
    <property type="entry name" value="Cytochrome P450"/>
    <property type="match status" value="1"/>
</dbReference>
<comment type="similarity">
    <text evidence="1 6">Belongs to the cytochrome P450 family.</text>
</comment>